<sequence length="114" mass="12314">MNTNDDSHRVFRDDSKGRFEITVEGKTAGFTYFVTAGSPGVAERVFYHTEIADSYSGQGLASKLVAEAMDDSAQAGTSVVAVCPYVKRWLDSHPEHPVGRTSATPAHLSLIPRA</sequence>
<dbReference type="InterPro" id="IPR031165">
    <property type="entry name" value="GNAT_YJDJ"/>
</dbReference>
<dbReference type="Gene3D" id="3.40.630.30">
    <property type="match status" value="1"/>
</dbReference>
<feature type="region of interest" description="Disordered" evidence="1">
    <location>
        <begin position="94"/>
        <end position="114"/>
    </location>
</feature>
<dbReference type="PANTHER" id="PTHR31435">
    <property type="entry name" value="PROTEIN NATD1"/>
    <property type="match status" value="1"/>
</dbReference>
<comment type="caution">
    <text evidence="3">The sequence shown here is derived from an EMBL/GenBank/DDBJ whole genome shotgun (WGS) entry which is preliminary data.</text>
</comment>
<feature type="domain" description="N-acetyltransferase" evidence="2">
    <location>
        <begin position="11"/>
        <end position="101"/>
    </location>
</feature>
<accession>A0ABP6LNR6</accession>
<protein>
    <recommendedName>
        <fullName evidence="2">N-acetyltransferase domain-containing protein</fullName>
    </recommendedName>
</protein>
<proteinExistence type="predicted"/>
<dbReference type="PROSITE" id="PS51729">
    <property type="entry name" value="GNAT_YJDJ"/>
    <property type="match status" value="1"/>
</dbReference>
<dbReference type="Pfam" id="PF14542">
    <property type="entry name" value="Acetyltransf_CG"/>
    <property type="match status" value="1"/>
</dbReference>
<dbReference type="Proteomes" id="UP001500236">
    <property type="component" value="Unassembled WGS sequence"/>
</dbReference>
<dbReference type="InterPro" id="IPR045057">
    <property type="entry name" value="Gcn5-rel_NAT"/>
</dbReference>
<gene>
    <name evidence="3" type="ORF">GCM10010529_02680</name>
</gene>
<evidence type="ECO:0000313" key="3">
    <source>
        <dbReference type="EMBL" id="GAA3052100.1"/>
    </source>
</evidence>
<dbReference type="PANTHER" id="PTHR31435:SF10">
    <property type="entry name" value="BSR4717 PROTEIN"/>
    <property type="match status" value="1"/>
</dbReference>
<dbReference type="SUPFAM" id="SSF55729">
    <property type="entry name" value="Acyl-CoA N-acyltransferases (Nat)"/>
    <property type="match status" value="1"/>
</dbReference>
<evidence type="ECO:0000313" key="4">
    <source>
        <dbReference type="Proteomes" id="UP001500236"/>
    </source>
</evidence>
<dbReference type="RefSeq" id="WP_344682753.1">
    <property type="nucleotide sequence ID" value="NZ_BAAAVT010000002.1"/>
</dbReference>
<organism evidence="3 4">
    <name type="scientific">Nesterenkonia aethiopica</name>
    <dbReference type="NCBI Taxonomy" id="269144"/>
    <lineage>
        <taxon>Bacteria</taxon>
        <taxon>Bacillati</taxon>
        <taxon>Actinomycetota</taxon>
        <taxon>Actinomycetes</taxon>
        <taxon>Micrococcales</taxon>
        <taxon>Micrococcaceae</taxon>
        <taxon>Nesterenkonia</taxon>
    </lineage>
</organism>
<dbReference type="EMBL" id="BAAAVT010000002">
    <property type="protein sequence ID" value="GAA3052100.1"/>
    <property type="molecule type" value="Genomic_DNA"/>
</dbReference>
<dbReference type="InterPro" id="IPR016181">
    <property type="entry name" value="Acyl_CoA_acyltransferase"/>
</dbReference>
<name>A0ABP6LNR6_9MICC</name>
<evidence type="ECO:0000256" key="1">
    <source>
        <dbReference type="SAM" id="MobiDB-lite"/>
    </source>
</evidence>
<keyword evidence="4" id="KW-1185">Reference proteome</keyword>
<evidence type="ECO:0000259" key="2">
    <source>
        <dbReference type="PROSITE" id="PS51729"/>
    </source>
</evidence>
<reference evidence="4" key="1">
    <citation type="journal article" date="2019" name="Int. J. Syst. Evol. Microbiol.">
        <title>The Global Catalogue of Microorganisms (GCM) 10K type strain sequencing project: providing services to taxonomists for standard genome sequencing and annotation.</title>
        <authorList>
            <consortium name="The Broad Institute Genomics Platform"/>
            <consortium name="The Broad Institute Genome Sequencing Center for Infectious Disease"/>
            <person name="Wu L."/>
            <person name="Ma J."/>
        </authorList>
    </citation>
    <scope>NUCLEOTIDE SEQUENCE [LARGE SCALE GENOMIC DNA]</scope>
    <source>
        <strain evidence="4">JCM 14309</strain>
    </source>
</reference>